<feature type="domain" description="DUF5931" evidence="9">
    <location>
        <begin position="7"/>
        <end position="169"/>
    </location>
</feature>
<dbReference type="InterPro" id="IPR036890">
    <property type="entry name" value="HATPase_C_sf"/>
</dbReference>
<dbReference type="Gene3D" id="1.20.5.1930">
    <property type="match status" value="1"/>
</dbReference>
<feature type="transmembrane region" description="Helical" evidence="7">
    <location>
        <begin position="142"/>
        <end position="162"/>
    </location>
</feature>
<dbReference type="GO" id="GO:0004673">
    <property type="term" value="F:protein histidine kinase activity"/>
    <property type="evidence" value="ECO:0007669"/>
    <property type="project" value="UniProtKB-EC"/>
</dbReference>
<feature type="transmembrane region" description="Helical" evidence="7">
    <location>
        <begin position="38"/>
        <end position="58"/>
    </location>
</feature>
<gene>
    <name evidence="10" type="ORF">JQS43_02265</name>
</gene>
<dbReference type="Proteomes" id="UP000662857">
    <property type="component" value="Chromosome"/>
</dbReference>
<name>A0A895YBM6_9ACTN</name>
<dbReference type="PANTHER" id="PTHR24421">
    <property type="entry name" value="NITRATE/NITRITE SENSOR PROTEIN NARX-RELATED"/>
    <property type="match status" value="1"/>
</dbReference>
<evidence type="ECO:0000256" key="5">
    <source>
        <dbReference type="ARBA" id="ARBA00023012"/>
    </source>
</evidence>
<dbReference type="NCBIfam" id="NF047322">
    <property type="entry name" value="HK_morpho_MacS"/>
    <property type="match status" value="1"/>
</dbReference>
<dbReference type="EMBL" id="CP070499">
    <property type="protein sequence ID" value="QSB15214.1"/>
    <property type="molecule type" value="Genomic_DNA"/>
</dbReference>
<dbReference type="EC" id="2.7.13.3" evidence="2"/>
<dbReference type="AlphaFoldDB" id="A0A895YBM6"/>
<keyword evidence="7" id="KW-0472">Membrane</keyword>
<keyword evidence="11" id="KW-1185">Reference proteome</keyword>
<evidence type="ECO:0000313" key="11">
    <source>
        <dbReference type="Proteomes" id="UP000662857"/>
    </source>
</evidence>
<evidence type="ECO:0000256" key="7">
    <source>
        <dbReference type="SAM" id="Phobius"/>
    </source>
</evidence>
<dbReference type="InterPro" id="IPR045975">
    <property type="entry name" value="DUF5931"/>
</dbReference>
<dbReference type="Pfam" id="PF19354">
    <property type="entry name" value="DUF5931"/>
    <property type="match status" value="1"/>
</dbReference>
<evidence type="ECO:0000259" key="9">
    <source>
        <dbReference type="Pfam" id="PF19354"/>
    </source>
</evidence>
<feature type="domain" description="Histidine kinase/HSP90-like ATPase" evidence="8">
    <location>
        <begin position="293"/>
        <end position="387"/>
    </location>
</feature>
<dbReference type="InterPro" id="IPR050482">
    <property type="entry name" value="Sensor_HK_TwoCompSys"/>
</dbReference>
<keyword evidence="3" id="KW-0808">Transferase</keyword>
<dbReference type="InterPro" id="IPR004358">
    <property type="entry name" value="Sig_transdc_His_kin-like_C"/>
</dbReference>
<feature type="transmembrane region" description="Helical" evidence="7">
    <location>
        <begin position="112"/>
        <end position="130"/>
    </location>
</feature>
<evidence type="ECO:0000313" key="10">
    <source>
        <dbReference type="EMBL" id="QSB15214.1"/>
    </source>
</evidence>
<dbReference type="InterPro" id="IPR003594">
    <property type="entry name" value="HATPase_dom"/>
</dbReference>
<dbReference type="CDD" id="cd00075">
    <property type="entry name" value="HATPase"/>
    <property type="match status" value="1"/>
</dbReference>
<dbReference type="PRINTS" id="PR00344">
    <property type="entry name" value="BCTRLSENSOR"/>
</dbReference>
<evidence type="ECO:0000256" key="1">
    <source>
        <dbReference type="ARBA" id="ARBA00000085"/>
    </source>
</evidence>
<feature type="transmembrane region" description="Helical" evidence="7">
    <location>
        <begin position="65"/>
        <end position="86"/>
    </location>
</feature>
<evidence type="ECO:0000256" key="4">
    <source>
        <dbReference type="ARBA" id="ARBA00022777"/>
    </source>
</evidence>
<dbReference type="RefSeq" id="WP_239677394.1">
    <property type="nucleotide sequence ID" value="NZ_CP070499.1"/>
</dbReference>
<organism evidence="10 11">
    <name type="scientific">Natronosporangium hydrolyticum</name>
    <dbReference type="NCBI Taxonomy" id="2811111"/>
    <lineage>
        <taxon>Bacteria</taxon>
        <taxon>Bacillati</taxon>
        <taxon>Actinomycetota</taxon>
        <taxon>Actinomycetes</taxon>
        <taxon>Micromonosporales</taxon>
        <taxon>Micromonosporaceae</taxon>
        <taxon>Natronosporangium</taxon>
    </lineage>
</organism>
<comment type="catalytic activity">
    <reaction evidence="1">
        <text>ATP + protein L-histidine = ADP + protein N-phospho-L-histidine.</text>
        <dbReference type="EC" id="2.7.13.3"/>
    </reaction>
</comment>
<dbReference type="Pfam" id="PF02518">
    <property type="entry name" value="HATPase_c"/>
    <property type="match status" value="1"/>
</dbReference>
<keyword evidence="7" id="KW-1133">Transmembrane helix</keyword>
<dbReference type="Gene3D" id="3.30.565.10">
    <property type="entry name" value="Histidine kinase-like ATPase, C-terminal domain"/>
    <property type="match status" value="1"/>
</dbReference>
<keyword evidence="5" id="KW-0902">Two-component regulatory system</keyword>
<sequence length="388" mass="40268">MGLVPLLWRALAVFRVAALGYALLLIARDAGDYARPAAAWWLAVVMVGWTALVTFLYTAPSRRRWPLLGADLAVAVAILTLSPWVIGPQDQADTLPAVWVAAPVVAWAVRGGWRTGAAAAVIVAAADIAIRADGATIPQTTINATVLLLFVGFITGYVATLAGRAEQQLQAAAEREAATRERERLARSIHDSVLQTLALVQRRGVELGGEAAQLGTLAGAQEATLRALLSDPPRPPGAPASGRSASGRSAEPPADPAGAIMELQAELRARYAGPHTTISGPAEPVPLPAATATELVAAVGAALDNVRIHCGPDTPTWLLVEAEPRQVTVTIRDDGPGIPAGRLAQAAAQGRLGVAQSIEGRLRELGGSAVITSEPGQGTEVELRLPLT</sequence>
<dbReference type="PANTHER" id="PTHR24421:SF61">
    <property type="entry name" value="OXYGEN SENSOR HISTIDINE KINASE NREB"/>
    <property type="match status" value="1"/>
</dbReference>
<reference evidence="10" key="1">
    <citation type="submission" date="2021-02" db="EMBL/GenBank/DDBJ databases">
        <title>Natrosporangium hydrolyticum gen. nov., sp. nov, a haloalkaliphilic actinobacterium from a soda solonchak soil.</title>
        <authorList>
            <person name="Sorokin D.Y."/>
            <person name="Khijniak T.V."/>
            <person name="Zakharycheva A.P."/>
            <person name="Boueva O.V."/>
            <person name="Ariskina E.V."/>
            <person name="Hahnke R.L."/>
            <person name="Bunk B."/>
            <person name="Sproer C."/>
            <person name="Schumann P."/>
            <person name="Evtushenko L.I."/>
            <person name="Kublanov I.V."/>
        </authorList>
    </citation>
    <scope>NUCLEOTIDE SEQUENCE</scope>
    <source>
        <strain evidence="10">DSM 106523</strain>
    </source>
</reference>
<feature type="compositionally biased region" description="Low complexity" evidence="6">
    <location>
        <begin position="239"/>
        <end position="250"/>
    </location>
</feature>
<accession>A0A895YBM6</accession>
<protein>
    <recommendedName>
        <fullName evidence="2">histidine kinase</fullName>
        <ecNumber evidence="2">2.7.13.3</ecNumber>
    </recommendedName>
</protein>
<evidence type="ECO:0000256" key="3">
    <source>
        <dbReference type="ARBA" id="ARBA00022679"/>
    </source>
</evidence>
<proteinExistence type="predicted"/>
<evidence type="ECO:0000256" key="6">
    <source>
        <dbReference type="SAM" id="MobiDB-lite"/>
    </source>
</evidence>
<evidence type="ECO:0000256" key="2">
    <source>
        <dbReference type="ARBA" id="ARBA00012438"/>
    </source>
</evidence>
<feature type="region of interest" description="Disordered" evidence="6">
    <location>
        <begin position="228"/>
        <end position="256"/>
    </location>
</feature>
<dbReference type="SUPFAM" id="SSF55874">
    <property type="entry name" value="ATPase domain of HSP90 chaperone/DNA topoisomerase II/histidine kinase"/>
    <property type="match status" value="1"/>
</dbReference>
<dbReference type="GO" id="GO:0000160">
    <property type="term" value="P:phosphorelay signal transduction system"/>
    <property type="evidence" value="ECO:0007669"/>
    <property type="project" value="UniProtKB-KW"/>
</dbReference>
<keyword evidence="7" id="KW-0812">Transmembrane</keyword>
<dbReference type="KEGG" id="nhy:JQS43_02265"/>
<keyword evidence="4 10" id="KW-0418">Kinase</keyword>
<evidence type="ECO:0000259" key="8">
    <source>
        <dbReference type="Pfam" id="PF02518"/>
    </source>
</evidence>